<reference evidence="3" key="2">
    <citation type="submission" date="2015-01" db="EMBL/GenBank/DDBJ databases">
        <title>Evolutionary Origins and Diversification of the Mycorrhizal Mutualists.</title>
        <authorList>
            <consortium name="DOE Joint Genome Institute"/>
            <consortium name="Mycorrhizal Genomics Consortium"/>
            <person name="Kohler A."/>
            <person name="Kuo A."/>
            <person name="Nagy L.G."/>
            <person name="Floudas D."/>
            <person name="Copeland A."/>
            <person name="Barry K.W."/>
            <person name="Cichocki N."/>
            <person name="Veneault-Fourrey C."/>
            <person name="LaButti K."/>
            <person name="Lindquist E.A."/>
            <person name="Lipzen A."/>
            <person name="Lundell T."/>
            <person name="Morin E."/>
            <person name="Murat C."/>
            <person name="Riley R."/>
            <person name="Ohm R."/>
            <person name="Sun H."/>
            <person name="Tunlid A."/>
            <person name="Henrissat B."/>
            <person name="Grigoriev I.V."/>
            <person name="Hibbett D.S."/>
            <person name="Martin F."/>
        </authorList>
    </citation>
    <scope>NUCLEOTIDE SEQUENCE [LARGE SCALE GENOMIC DNA]</scope>
    <source>
        <strain evidence="3">Zn</strain>
    </source>
</reference>
<dbReference type="AlphaFoldDB" id="A0A0C3I1J8"/>
<name>A0A0C3I1J8_OIDMZ</name>
<evidence type="ECO:0000313" key="2">
    <source>
        <dbReference type="EMBL" id="KIN08955.1"/>
    </source>
</evidence>
<dbReference type="HOGENOM" id="CLU_081043_0_0_1"/>
<organism evidence="2 3">
    <name type="scientific">Oidiodendron maius (strain Zn)</name>
    <dbReference type="NCBI Taxonomy" id="913774"/>
    <lineage>
        <taxon>Eukaryota</taxon>
        <taxon>Fungi</taxon>
        <taxon>Dikarya</taxon>
        <taxon>Ascomycota</taxon>
        <taxon>Pezizomycotina</taxon>
        <taxon>Leotiomycetes</taxon>
        <taxon>Leotiomycetes incertae sedis</taxon>
        <taxon>Myxotrichaceae</taxon>
        <taxon>Oidiodendron</taxon>
    </lineage>
</organism>
<reference evidence="2 3" key="1">
    <citation type="submission" date="2014-04" db="EMBL/GenBank/DDBJ databases">
        <authorList>
            <consortium name="DOE Joint Genome Institute"/>
            <person name="Kuo A."/>
            <person name="Martino E."/>
            <person name="Perotto S."/>
            <person name="Kohler A."/>
            <person name="Nagy L.G."/>
            <person name="Floudas D."/>
            <person name="Copeland A."/>
            <person name="Barry K.W."/>
            <person name="Cichocki N."/>
            <person name="Veneault-Fourrey C."/>
            <person name="LaButti K."/>
            <person name="Lindquist E.A."/>
            <person name="Lipzen A."/>
            <person name="Lundell T."/>
            <person name="Morin E."/>
            <person name="Murat C."/>
            <person name="Sun H."/>
            <person name="Tunlid A."/>
            <person name="Henrissat B."/>
            <person name="Grigoriev I.V."/>
            <person name="Hibbett D.S."/>
            <person name="Martin F."/>
            <person name="Nordberg H.P."/>
            <person name="Cantor M.N."/>
            <person name="Hua S.X."/>
        </authorList>
    </citation>
    <scope>NUCLEOTIDE SEQUENCE [LARGE SCALE GENOMIC DNA]</scope>
    <source>
        <strain evidence="2 3">Zn</strain>
    </source>
</reference>
<sequence>MSSDAKLPPYSEHPPSKGGAASSQITSNRIAGNVQTCSIKDHQLDYLKIVRESATSYYLCLSVDPAPIYRIEFVSDSNKVGDIQIFPAFDTTLPAVAAARLSSNPKSKSEPPAMICTSEPYLPDARWMPLTRAPTFVVGEDYRISIPIVTVPGAAPVQRQFTWRTSLCEPFFELWWDGPLPHVSPRGFIKDDRDSRYVFATVVRAAETGGNLIEIRRGGGLEFELAVVLGMFVILWHRNKQLV</sequence>
<gene>
    <name evidence="2" type="ORF">OIDMADRAFT_48798</name>
</gene>
<dbReference type="EMBL" id="KN832870">
    <property type="protein sequence ID" value="KIN08955.1"/>
    <property type="molecule type" value="Genomic_DNA"/>
</dbReference>
<keyword evidence="3" id="KW-1185">Reference proteome</keyword>
<feature type="region of interest" description="Disordered" evidence="1">
    <location>
        <begin position="1"/>
        <end position="25"/>
    </location>
</feature>
<evidence type="ECO:0000313" key="3">
    <source>
        <dbReference type="Proteomes" id="UP000054321"/>
    </source>
</evidence>
<dbReference type="OrthoDB" id="5129197at2759"/>
<proteinExistence type="predicted"/>
<accession>A0A0C3I1J8</accession>
<evidence type="ECO:0000256" key="1">
    <source>
        <dbReference type="SAM" id="MobiDB-lite"/>
    </source>
</evidence>
<dbReference type="Proteomes" id="UP000054321">
    <property type="component" value="Unassembled WGS sequence"/>
</dbReference>
<dbReference type="InParanoid" id="A0A0C3I1J8"/>
<protein>
    <submittedName>
        <fullName evidence="2">Uncharacterized protein</fullName>
    </submittedName>
</protein>